<dbReference type="Proteomes" id="UP001589836">
    <property type="component" value="Unassembled WGS sequence"/>
</dbReference>
<keyword evidence="2 9" id="KW-0436">Ligase</keyword>
<dbReference type="PRINTS" id="PR00986">
    <property type="entry name" value="TRNASYNTHVAL"/>
</dbReference>
<dbReference type="CDD" id="cd07962">
    <property type="entry name" value="Anticodon_Ia_Val"/>
    <property type="match status" value="1"/>
</dbReference>
<comment type="subunit">
    <text evidence="9">Monomer.</text>
</comment>
<name>A0ABV6LJ60_9BACI</name>
<dbReference type="RefSeq" id="WP_377344966.1">
    <property type="nucleotide sequence ID" value="NZ_JBHLTP010000003.1"/>
</dbReference>
<comment type="function">
    <text evidence="9">Catalyzes the attachment of valine to tRNA(Val). As ValRS can inadvertently accommodate and process structurally similar amino acids such as threonine, to avoid such errors, it has a 'posttransfer' editing activity that hydrolyzes mischarged Thr-tRNA(Val) in a tRNA-dependent manner.</text>
</comment>
<dbReference type="NCBIfam" id="TIGR00422">
    <property type="entry name" value="valS"/>
    <property type="match status" value="1"/>
</dbReference>
<reference evidence="14 15" key="1">
    <citation type="submission" date="2024-09" db="EMBL/GenBank/DDBJ databases">
        <authorList>
            <person name="Sun Q."/>
            <person name="Mori K."/>
        </authorList>
    </citation>
    <scope>NUCLEOTIDE SEQUENCE [LARGE SCALE GENOMIC DNA]</scope>
    <source>
        <strain evidence="14 15">NCAIM B.02529</strain>
    </source>
</reference>
<sequence>MDNEQMDVSLPTKYDPNTIEKGRYDFWVQGKFFEAKDDASKEPYTVVIPPPNVTGRLHLGHAWDTTLQDIITRVKRMQGYDVLWLPGMDHAGIATQSKVEAKLKEQGKSRYDLGREGFLEQAWDWKEEYASFIRQQWEKLGLGLDYSRERFTLDDGLSKAVREVFVTLYEKGLIYRGEYIINWDPDTKTALSDIEVIYQEVQGHFYHMRYPLVDGSDHIEIATTRPETMLGDTAVAVHPDDERYQHLIGKKVKLPIVGREIEIVADDYVDMEFGSGAVKITPAHDPNDFEIGNRHNLERVLVMNEDGTMNERAGSYQGMDRFECRKRLIKDLQEEGVLFKIEEHMHSVGHSERSGAVVEPYLSTQWFVKMGPLADQAIELQGGEDKVNFIPDRFEKTYLGWMENIRDWCISRQLWWGHRIPAWYHKETGELYVGREEPKDLENWVQDNDVLDTWFSSALWPFSTMGWPDEESSDYNRYFPTGVLVTGYDIIFFWVSRMIFQSIEFTGRRPFEDVLIHGLVRDAEGRKMSKSLGNGVDPMDVIDKYGADSLRYFLSTSSTPGQDLRFMWDKVEATWNFANKIWNASRFALMNMGNITYDEINLEGEKSLADQWILTRLNETIEEVTKNIDKYEFGEAGRHLYNFIWDELCDWYIEMAKLPLYGEDEAKKQTTRSVLAYVLDHTMRMLHPFMPFITEEIWQALPTKGDSITIAQWPEGRADLHNEQASEEMKRLVSIIRSVRNIRAEVDTPMSKQIQLMIKASDEKVAAQLDTNRHYLERFCNPSDLIIDSTLQAPEKAMSAVITGAEIYLPLEGLIDIEEEIARLEKERKKWDDEVNLVQKKLSNEKFVNKAPEHIVQAEREKEQDYMEKRSKVEERIQELKS</sequence>
<comment type="subcellular location">
    <subcellularLocation>
        <location evidence="9">Cytoplasm</location>
    </subcellularLocation>
</comment>
<evidence type="ECO:0000256" key="6">
    <source>
        <dbReference type="ARBA" id="ARBA00023054"/>
    </source>
</evidence>
<dbReference type="InterPro" id="IPR019499">
    <property type="entry name" value="Val-tRNA_synth_tRNA-bd"/>
</dbReference>
<feature type="short sequence motif" description="'KMSKS' region" evidence="9">
    <location>
        <begin position="527"/>
        <end position="531"/>
    </location>
</feature>
<keyword evidence="3 9" id="KW-0547">Nucleotide-binding</keyword>
<dbReference type="PANTHER" id="PTHR11946:SF93">
    <property type="entry name" value="VALINE--TRNA LIGASE, CHLOROPLASTIC_MITOCHONDRIAL 2"/>
    <property type="match status" value="1"/>
</dbReference>
<dbReference type="CDD" id="cd00817">
    <property type="entry name" value="ValRS_core"/>
    <property type="match status" value="1"/>
</dbReference>
<feature type="domain" description="Aminoacyl-tRNA synthetase class Ia" evidence="11">
    <location>
        <begin position="442"/>
        <end position="566"/>
    </location>
</feature>
<evidence type="ECO:0000313" key="14">
    <source>
        <dbReference type="EMBL" id="MFC0522435.1"/>
    </source>
</evidence>
<dbReference type="InterPro" id="IPR014729">
    <property type="entry name" value="Rossmann-like_a/b/a_fold"/>
</dbReference>
<keyword evidence="6 9" id="KW-0175">Coiled coil</keyword>
<dbReference type="EMBL" id="JBHLTP010000003">
    <property type="protein sequence ID" value="MFC0522435.1"/>
    <property type="molecule type" value="Genomic_DNA"/>
</dbReference>
<evidence type="ECO:0000256" key="9">
    <source>
        <dbReference type="HAMAP-Rule" id="MF_02004"/>
    </source>
</evidence>
<feature type="domain" description="Methionyl/Valyl/Leucyl/Isoleucyl-tRNA synthetase anticodon-binding" evidence="12">
    <location>
        <begin position="610"/>
        <end position="757"/>
    </location>
</feature>
<dbReference type="InterPro" id="IPR002303">
    <property type="entry name" value="Valyl-tRNA_ligase"/>
</dbReference>
<feature type="domain" description="Aminoacyl-tRNA synthetase class Ia" evidence="11">
    <location>
        <begin position="23"/>
        <end position="436"/>
    </location>
</feature>
<dbReference type="InterPro" id="IPR033705">
    <property type="entry name" value="Anticodon_Ia_Val"/>
</dbReference>
<comment type="domain">
    <text evidence="9">ValRS has two distinct active sites: one for aminoacylation and one for editing. The misactivated threonine is translocated from the active site to the editing site.</text>
</comment>
<evidence type="ECO:0000256" key="3">
    <source>
        <dbReference type="ARBA" id="ARBA00022741"/>
    </source>
</evidence>
<keyword evidence="7 9" id="KW-0030">Aminoacyl-tRNA synthetase</keyword>
<proteinExistence type="inferred from homology"/>
<dbReference type="PROSITE" id="PS00178">
    <property type="entry name" value="AA_TRNA_LIGASE_I"/>
    <property type="match status" value="1"/>
</dbReference>
<dbReference type="InterPro" id="IPR001412">
    <property type="entry name" value="aa-tRNA-synth_I_CS"/>
</dbReference>
<evidence type="ECO:0000256" key="4">
    <source>
        <dbReference type="ARBA" id="ARBA00022840"/>
    </source>
</evidence>
<dbReference type="Gene3D" id="1.10.287.380">
    <property type="entry name" value="Valyl-tRNA synthetase, C-terminal domain"/>
    <property type="match status" value="1"/>
</dbReference>
<feature type="region of interest" description="Disordered" evidence="10">
    <location>
        <begin position="860"/>
        <end position="882"/>
    </location>
</feature>
<dbReference type="InterPro" id="IPR037118">
    <property type="entry name" value="Val-tRNA_synth_C_sf"/>
</dbReference>
<evidence type="ECO:0000256" key="1">
    <source>
        <dbReference type="ARBA" id="ARBA00022490"/>
    </source>
</evidence>
<evidence type="ECO:0000259" key="12">
    <source>
        <dbReference type="Pfam" id="PF08264"/>
    </source>
</evidence>
<dbReference type="HAMAP" id="MF_02004">
    <property type="entry name" value="Val_tRNA_synth_type1"/>
    <property type="match status" value="1"/>
</dbReference>
<dbReference type="InterPro" id="IPR010978">
    <property type="entry name" value="tRNA-bd_arm"/>
</dbReference>
<evidence type="ECO:0000256" key="8">
    <source>
        <dbReference type="ARBA" id="ARBA00047552"/>
    </source>
</evidence>
<dbReference type="SUPFAM" id="SSF50677">
    <property type="entry name" value="ValRS/IleRS/LeuRS editing domain"/>
    <property type="match status" value="1"/>
</dbReference>
<evidence type="ECO:0000313" key="15">
    <source>
        <dbReference type="Proteomes" id="UP001589836"/>
    </source>
</evidence>
<dbReference type="SUPFAM" id="SSF46589">
    <property type="entry name" value="tRNA-binding arm"/>
    <property type="match status" value="1"/>
</dbReference>
<dbReference type="SUPFAM" id="SSF47323">
    <property type="entry name" value="Anticodon-binding domain of a subclass of class I aminoacyl-tRNA synthetases"/>
    <property type="match status" value="1"/>
</dbReference>
<evidence type="ECO:0000259" key="11">
    <source>
        <dbReference type="Pfam" id="PF00133"/>
    </source>
</evidence>
<organism evidence="14 15">
    <name type="scientific">Pontibacillus salicampi</name>
    <dbReference type="NCBI Taxonomy" id="1449801"/>
    <lineage>
        <taxon>Bacteria</taxon>
        <taxon>Bacillati</taxon>
        <taxon>Bacillota</taxon>
        <taxon>Bacilli</taxon>
        <taxon>Bacillales</taxon>
        <taxon>Bacillaceae</taxon>
        <taxon>Pontibacillus</taxon>
    </lineage>
</organism>
<dbReference type="Gene3D" id="1.10.730.10">
    <property type="entry name" value="Isoleucyl-tRNA Synthetase, Domain 1"/>
    <property type="match status" value="1"/>
</dbReference>
<dbReference type="GO" id="GO:0004832">
    <property type="term" value="F:valine-tRNA ligase activity"/>
    <property type="evidence" value="ECO:0007669"/>
    <property type="project" value="UniProtKB-EC"/>
</dbReference>
<evidence type="ECO:0000256" key="7">
    <source>
        <dbReference type="ARBA" id="ARBA00023146"/>
    </source>
</evidence>
<dbReference type="Gene3D" id="3.90.740.10">
    <property type="entry name" value="Valyl/Leucyl/Isoleucyl-tRNA synthetase, editing domain"/>
    <property type="match status" value="1"/>
</dbReference>
<dbReference type="InterPro" id="IPR002300">
    <property type="entry name" value="aa-tRNA-synth_Ia"/>
</dbReference>
<dbReference type="Pfam" id="PF08264">
    <property type="entry name" value="Anticodon_1"/>
    <property type="match status" value="1"/>
</dbReference>
<keyword evidence="4 9" id="KW-0067">ATP-binding</keyword>
<feature type="short sequence motif" description="'HIGH' region" evidence="9">
    <location>
        <begin position="51"/>
        <end position="61"/>
    </location>
</feature>
<keyword evidence="1 9" id="KW-0963">Cytoplasm</keyword>
<gene>
    <name evidence="9" type="primary">valS</name>
    <name evidence="14" type="ORF">ACFFGV_02375</name>
</gene>
<dbReference type="PANTHER" id="PTHR11946">
    <property type="entry name" value="VALYL-TRNA SYNTHETASES"/>
    <property type="match status" value="1"/>
</dbReference>
<accession>A0ABV6LJ60</accession>
<dbReference type="EC" id="6.1.1.9" evidence="9"/>
<comment type="caution">
    <text evidence="14">The sequence shown here is derived from an EMBL/GenBank/DDBJ whole genome shotgun (WGS) entry which is preliminary data.</text>
</comment>
<keyword evidence="5 9" id="KW-0648">Protein biosynthesis</keyword>
<dbReference type="Pfam" id="PF10458">
    <property type="entry name" value="Val_tRNA-synt_C"/>
    <property type="match status" value="1"/>
</dbReference>
<evidence type="ECO:0000256" key="10">
    <source>
        <dbReference type="SAM" id="MobiDB-lite"/>
    </source>
</evidence>
<dbReference type="Gene3D" id="3.40.50.620">
    <property type="entry name" value="HUPs"/>
    <property type="match status" value="2"/>
</dbReference>
<evidence type="ECO:0000256" key="5">
    <source>
        <dbReference type="ARBA" id="ARBA00022917"/>
    </source>
</evidence>
<dbReference type="InterPro" id="IPR009008">
    <property type="entry name" value="Val/Leu/Ile-tRNA-synth_edit"/>
</dbReference>
<dbReference type="InterPro" id="IPR013155">
    <property type="entry name" value="M/V/L/I-tRNA-synth_anticd-bd"/>
</dbReference>
<dbReference type="NCBIfam" id="NF004349">
    <property type="entry name" value="PRK05729.1"/>
    <property type="match status" value="1"/>
</dbReference>
<feature type="domain" description="Valyl-tRNA synthetase tRNA-binding arm" evidence="13">
    <location>
        <begin position="816"/>
        <end position="881"/>
    </location>
</feature>
<comment type="catalytic activity">
    <reaction evidence="8 9">
        <text>tRNA(Val) + L-valine + ATP = L-valyl-tRNA(Val) + AMP + diphosphate</text>
        <dbReference type="Rhea" id="RHEA:10704"/>
        <dbReference type="Rhea" id="RHEA-COMP:9672"/>
        <dbReference type="Rhea" id="RHEA-COMP:9708"/>
        <dbReference type="ChEBI" id="CHEBI:30616"/>
        <dbReference type="ChEBI" id="CHEBI:33019"/>
        <dbReference type="ChEBI" id="CHEBI:57762"/>
        <dbReference type="ChEBI" id="CHEBI:78442"/>
        <dbReference type="ChEBI" id="CHEBI:78537"/>
        <dbReference type="ChEBI" id="CHEBI:456215"/>
        <dbReference type="EC" id="6.1.1.9"/>
    </reaction>
</comment>
<protein>
    <recommendedName>
        <fullName evidence="9">Valine--tRNA ligase</fullName>
        <ecNumber evidence="9">6.1.1.9</ecNumber>
    </recommendedName>
    <alternativeName>
        <fullName evidence="9">Valyl-tRNA synthetase</fullName>
        <shortName evidence="9">ValRS</shortName>
    </alternativeName>
</protein>
<keyword evidence="15" id="KW-1185">Reference proteome</keyword>
<dbReference type="InterPro" id="IPR009080">
    <property type="entry name" value="tRNAsynth_Ia_anticodon-bd"/>
</dbReference>
<evidence type="ECO:0000259" key="13">
    <source>
        <dbReference type="Pfam" id="PF10458"/>
    </source>
</evidence>
<comment type="domain">
    <text evidence="9">The C-terminal coiled-coil domain is crucial for aminoacylation activity.</text>
</comment>
<dbReference type="Pfam" id="PF00133">
    <property type="entry name" value="tRNA-synt_1"/>
    <property type="match status" value="2"/>
</dbReference>
<comment type="similarity">
    <text evidence="9">Belongs to the class-I aminoacyl-tRNA synthetase family. ValS type 1 subfamily.</text>
</comment>
<feature type="binding site" evidence="9">
    <location>
        <position position="530"/>
    </location>
    <ligand>
        <name>ATP</name>
        <dbReference type="ChEBI" id="CHEBI:30616"/>
    </ligand>
</feature>
<dbReference type="SUPFAM" id="SSF52374">
    <property type="entry name" value="Nucleotidylyl transferase"/>
    <property type="match status" value="1"/>
</dbReference>
<evidence type="ECO:0000256" key="2">
    <source>
        <dbReference type="ARBA" id="ARBA00022598"/>
    </source>
</evidence>